<proteinExistence type="predicted"/>
<feature type="region of interest" description="Disordered" evidence="1">
    <location>
        <begin position="143"/>
        <end position="167"/>
    </location>
</feature>
<organism evidence="2 3">
    <name type="scientific">Caerostris extrusa</name>
    <name type="common">Bark spider</name>
    <name type="synonym">Caerostris bankana</name>
    <dbReference type="NCBI Taxonomy" id="172846"/>
    <lineage>
        <taxon>Eukaryota</taxon>
        <taxon>Metazoa</taxon>
        <taxon>Ecdysozoa</taxon>
        <taxon>Arthropoda</taxon>
        <taxon>Chelicerata</taxon>
        <taxon>Arachnida</taxon>
        <taxon>Araneae</taxon>
        <taxon>Araneomorphae</taxon>
        <taxon>Entelegynae</taxon>
        <taxon>Araneoidea</taxon>
        <taxon>Araneidae</taxon>
        <taxon>Caerostris</taxon>
    </lineage>
</organism>
<keyword evidence="3" id="KW-1185">Reference proteome</keyword>
<reference evidence="2 3" key="1">
    <citation type="submission" date="2021-06" db="EMBL/GenBank/DDBJ databases">
        <title>Caerostris extrusa draft genome.</title>
        <authorList>
            <person name="Kono N."/>
            <person name="Arakawa K."/>
        </authorList>
    </citation>
    <scope>NUCLEOTIDE SEQUENCE [LARGE SCALE GENOMIC DNA]</scope>
</reference>
<name>A0AAV4TPP7_CAEEX</name>
<dbReference type="EMBL" id="BPLR01011673">
    <property type="protein sequence ID" value="GIY48115.1"/>
    <property type="molecule type" value="Genomic_DNA"/>
</dbReference>
<comment type="caution">
    <text evidence="2">The sequence shown here is derived from an EMBL/GenBank/DDBJ whole genome shotgun (WGS) entry which is preliminary data.</text>
</comment>
<evidence type="ECO:0000256" key="1">
    <source>
        <dbReference type="SAM" id="MobiDB-lite"/>
    </source>
</evidence>
<accession>A0AAV4TPP7</accession>
<evidence type="ECO:0000313" key="2">
    <source>
        <dbReference type="EMBL" id="GIY48115.1"/>
    </source>
</evidence>
<evidence type="ECO:0000313" key="3">
    <source>
        <dbReference type="Proteomes" id="UP001054945"/>
    </source>
</evidence>
<gene>
    <name evidence="2" type="ORF">CEXT_572031</name>
</gene>
<protein>
    <submittedName>
        <fullName evidence="2">Uncharacterized protein</fullName>
    </submittedName>
</protein>
<sequence>MSTTEGVVTSYFEGIAAMQAELSLDGGRWKNRLDAVPDAREGVALLHGVTWVKKRRTSTRTRSSTPSSPSAKDQDVVILELIEQIEARDPRVKLFIHYKHFLPENSSNSTSCGPFRFPRGLSSCSPRAFWRASGACLSSELPIESSQGQHEPHHHHQNGRPSQKDEDLPEEIQVYLQSTTYLTWGTSTSGTPYSTPFPDLSIFPNHLIQNKI</sequence>
<dbReference type="AlphaFoldDB" id="A0AAV4TPP7"/>
<dbReference type="Proteomes" id="UP001054945">
    <property type="component" value="Unassembled WGS sequence"/>
</dbReference>